<evidence type="ECO:0000259" key="2">
    <source>
        <dbReference type="PROSITE" id="PS50076"/>
    </source>
</evidence>
<organism evidence="3 4">
    <name type="scientific">Candidatus Cryptobacteroides intestinavium</name>
    <dbReference type="NCBI Taxonomy" id="2840766"/>
    <lineage>
        <taxon>Bacteria</taxon>
        <taxon>Pseudomonadati</taxon>
        <taxon>Bacteroidota</taxon>
        <taxon>Bacteroidia</taxon>
        <taxon>Bacteroidales</taxon>
        <taxon>Candidatus Cryptobacteroides</taxon>
    </lineage>
</organism>
<evidence type="ECO:0000256" key="1">
    <source>
        <dbReference type="SAM" id="Phobius"/>
    </source>
</evidence>
<comment type="caution">
    <text evidence="3">The sequence shown here is derived from an EMBL/GenBank/DDBJ whole genome shotgun (WGS) entry which is preliminary data.</text>
</comment>
<feature type="domain" description="J" evidence="2">
    <location>
        <begin position="178"/>
        <end position="242"/>
    </location>
</feature>
<dbReference type="PANTHER" id="PTHR24074">
    <property type="entry name" value="CO-CHAPERONE PROTEIN DJLA"/>
    <property type="match status" value="1"/>
</dbReference>
<sequence length="242" mass="26653">MKYAKWIGGGLGWAFGGPIGALVGFALGSLFDTDDKPARNTGSRPRTAAGDFKMSLLVLIACVVKADGVTRSSELEIVRRILVANFGRTEAEDAMSILDRLLGQDINETEVARQIDRNMNYSSKLELLHILFEIAYADGEVNPDELAILQRIAGIFGISSIDFNAIRAPYTRQNDSAWAYKALGIEPSATDDEIKKAYRKMAMKYHPDKLAGLGEDVKKAGAEKFRAVKEAYDFLKNERGIK</sequence>
<dbReference type="InterPro" id="IPR029024">
    <property type="entry name" value="TerB-like"/>
</dbReference>
<dbReference type="EMBL" id="JADIMI010000019">
    <property type="protein sequence ID" value="MBO8451718.1"/>
    <property type="molecule type" value="Genomic_DNA"/>
</dbReference>
<dbReference type="InterPro" id="IPR050817">
    <property type="entry name" value="DjlA_DnaK_co-chaperone"/>
</dbReference>
<dbReference type="Gene3D" id="1.10.3680.10">
    <property type="entry name" value="TerB-like"/>
    <property type="match status" value="1"/>
</dbReference>
<dbReference type="InterPro" id="IPR036869">
    <property type="entry name" value="J_dom_sf"/>
</dbReference>
<gene>
    <name evidence="3" type="ORF">IAC06_02375</name>
</gene>
<dbReference type="Pfam" id="PF00226">
    <property type="entry name" value="DnaJ"/>
    <property type="match status" value="1"/>
</dbReference>
<protein>
    <submittedName>
        <fullName evidence="3">TerB family tellurite resistance protein</fullName>
    </submittedName>
</protein>
<keyword evidence="1" id="KW-0472">Membrane</keyword>
<reference evidence="3" key="1">
    <citation type="submission" date="2020-10" db="EMBL/GenBank/DDBJ databases">
        <authorList>
            <person name="Gilroy R."/>
        </authorList>
    </citation>
    <scope>NUCLEOTIDE SEQUENCE</scope>
    <source>
        <strain evidence="3">B1-20833</strain>
    </source>
</reference>
<keyword evidence="1" id="KW-0812">Transmembrane</keyword>
<dbReference type="CDD" id="cd06257">
    <property type="entry name" value="DnaJ"/>
    <property type="match status" value="1"/>
</dbReference>
<evidence type="ECO:0000313" key="3">
    <source>
        <dbReference type="EMBL" id="MBO8451718.1"/>
    </source>
</evidence>
<evidence type="ECO:0000313" key="4">
    <source>
        <dbReference type="Proteomes" id="UP000823661"/>
    </source>
</evidence>
<dbReference type="Gene3D" id="1.10.287.110">
    <property type="entry name" value="DnaJ domain"/>
    <property type="match status" value="1"/>
</dbReference>
<dbReference type="SUPFAM" id="SSF158682">
    <property type="entry name" value="TerB-like"/>
    <property type="match status" value="1"/>
</dbReference>
<dbReference type="Pfam" id="PF05099">
    <property type="entry name" value="TerB"/>
    <property type="match status" value="1"/>
</dbReference>
<dbReference type="AlphaFoldDB" id="A0A9D9ERF2"/>
<dbReference type="Proteomes" id="UP000823661">
    <property type="component" value="Unassembled WGS sequence"/>
</dbReference>
<keyword evidence="1" id="KW-1133">Transmembrane helix</keyword>
<name>A0A9D9ERF2_9BACT</name>
<dbReference type="InterPro" id="IPR001623">
    <property type="entry name" value="DnaJ_domain"/>
</dbReference>
<dbReference type="SUPFAM" id="SSF46565">
    <property type="entry name" value="Chaperone J-domain"/>
    <property type="match status" value="1"/>
</dbReference>
<dbReference type="PRINTS" id="PR00625">
    <property type="entry name" value="JDOMAIN"/>
</dbReference>
<dbReference type="PROSITE" id="PS50076">
    <property type="entry name" value="DNAJ_2"/>
    <property type="match status" value="1"/>
</dbReference>
<proteinExistence type="predicted"/>
<accession>A0A9D9ERF2</accession>
<feature type="transmembrane region" description="Helical" evidence="1">
    <location>
        <begin position="12"/>
        <end position="31"/>
    </location>
</feature>
<dbReference type="SMART" id="SM00271">
    <property type="entry name" value="DnaJ"/>
    <property type="match status" value="1"/>
</dbReference>
<reference evidence="3" key="2">
    <citation type="journal article" date="2021" name="PeerJ">
        <title>Extensive microbial diversity within the chicken gut microbiome revealed by metagenomics and culture.</title>
        <authorList>
            <person name="Gilroy R."/>
            <person name="Ravi A."/>
            <person name="Getino M."/>
            <person name="Pursley I."/>
            <person name="Horton D.L."/>
            <person name="Alikhan N.F."/>
            <person name="Baker D."/>
            <person name="Gharbi K."/>
            <person name="Hall N."/>
            <person name="Watson M."/>
            <person name="Adriaenssens E.M."/>
            <person name="Foster-Nyarko E."/>
            <person name="Jarju S."/>
            <person name="Secka A."/>
            <person name="Antonio M."/>
            <person name="Oren A."/>
            <person name="Chaudhuri R.R."/>
            <person name="La Ragione R."/>
            <person name="Hildebrand F."/>
            <person name="Pallen M.J."/>
        </authorList>
    </citation>
    <scope>NUCLEOTIDE SEQUENCE</scope>
    <source>
        <strain evidence="3">B1-20833</strain>
    </source>
</reference>
<dbReference type="InterPro" id="IPR007791">
    <property type="entry name" value="DjlA_N"/>
</dbReference>